<dbReference type="InterPro" id="IPR036700">
    <property type="entry name" value="BOBF_sf"/>
</dbReference>
<dbReference type="InterPro" id="IPR016052">
    <property type="entry name" value="YgiW/YdeI"/>
</dbReference>
<dbReference type="EMBL" id="CP114058">
    <property type="protein sequence ID" value="WAT01437.1"/>
    <property type="molecule type" value="Genomic_DNA"/>
</dbReference>
<feature type="compositionally biased region" description="Polar residues" evidence="2">
    <location>
        <begin position="22"/>
        <end position="35"/>
    </location>
</feature>
<keyword evidence="5" id="KW-1185">Reference proteome</keyword>
<dbReference type="PANTHER" id="PTHR36571:SF1">
    <property type="entry name" value="PROTEIN YGIW"/>
    <property type="match status" value="1"/>
</dbReference>
<evidence type="ECO:0000313" key="4">
    <source>
        <dbReference type="EMBL" id="WAT01437.1"/>
    </source>
</evidence>
<dbReference type="Gene3D" id="2.40.50.200">
    <property type="entry name" value="Bacterial OB-fold"/>
    <property type="match status" value="1"/>
</dbReference>
<dbReference type="Pfam" id="PF04076">
    <property type="entry name" value="BOF"/>
    <property type="match status" value="1"/>
</dbReference>
<feature type="chain" id="PRO_5047155377" evidence="3">
    <location>
        <begin position="21"/>
        <end position="130"/>
    </location>
</feature>
<evidence type="ECO:0000313" key="5">
    <source>
        <dbReference type="Proteomes" id="UP001164712"/>
    </source>
</evidence>
<organism evidence="4 5">
    <name type="scientific">Rouxiella chamberiensis</name>
    <dbReference type="NCBI Taxonomy" id="1513468"/>
    <lineage>
        <taxon>Bacteria</taxon>
        <taxon>Pseudomonadati</taxon>
        <taxon>Pseudomonadota</taxon>
        <taxon>Gammaproteobacteria</taxon>
        <taxon>Enterobacterales</taxon>
        <taxon>Yersiniaceae</taxon>
        <taxon>Rouxiella</taxon>
    </lineage>
</organism>
<keyword evidence="1 3" id="KW-0732">Signal</keyword>
<protein>
    <submittedName>
        <fullName evidence="4">YgiW/YdeI family stress tolerance OB fold protein</fullName>
    </submittedName>
</protein>
<dbReference type="Proteomes" id="UP001164712">
    <property type="component" value="Chromosome"/>
</dbReference>
<dbReference type="NCBIfam" id="NF033674">
    <property type="entry name" value="stress_OB_fold"/>
    <property type="match status" value="1"/>
</dbReference>
<dbReference type="PANTHER" id="PTHR36571">
    <property type="entry name" value="PROTEIN YGIW"/>
    <property type="match status" value="1"/>
</dbReference>
<name>A0ABY7HQY4_9GAMM</name>
<dbReference type="SUPFAM" id="SSF101756">
    <property type="entry name" value="Hypothetical protein YgiW"/>
    <property type="match status" value="1"/>
</dbReference>
<evidence type="ECO:0000256" key="2">
    <source>
        <dbReference type="SAM" id="MobiDB-lite"/>
    </source>
</evidence>
<gene>
    <name evidence="4" type="ORF">O1V66_01135</name>
</gene>
<evidence type="ECO:0000256" key="3">
    <source>
        <dbReference type="SAM" id="SignalP"/>
    </source>
</evidence>
<feature type="region of interest" description="Disordered" evidence="2">
    <location>
        <begin position="22"/>
        <end position="47"/>
    </location>
</feature>
<evidence type="ECO:0000256" key="1">
    <source>
        <dbReference type="ARBA" id="ARBA00022729"/>
    </source>
</evidence>
<feature type="signal peptide" evidence="3">
    <location>
        <begin position="1"/>
        <end position="20"/>
    </location>
</feature>
<reference evidence="4" key="1">
    <citation type="submission" date="2022-12" db="EMBL/GenBank/DDBJ databases">
        <title>Complete genome sequence of an Australian strain of Rouxiella badensis DAR84756 and resolution of the R. badensis DSM100043 and R. chamberiensis DSM28324 genomes.</title>
        <authorList>
            <person name="Paul S."/>
            <person name="Anderson P.J."/>
            <person name="Maynard G."/>
            <person name="Dyall-Smith M."/>
            <person name="Kudinha T."/>
        </authorList>
    </citation>
    <scope>NUCLEOTIDE SEQUENCE</scope>
    <source>
        <strain evidence="4">DSM 28324</strain>
    </source>
</reference>
<accession>A0ABY7HQY4</accession>
<dbReference type="NCBIfam" id="TIGR00156">
    <property type="entry name" value="YgiW/YdeI family stress tolerance OB fold protein"/>
    <property type="match status" value="1"/>
</dbReference>
<proteinExistence type="predicted"/>
<dbReference type="InterPro" id="IPR005220">
    <property type="entry name" value="CarO-like"/>
</dbReference>
<sequence length="130" mass="14286">MMKKIALASVIALASLPALAQNSGGFNDPSAPQTQGKGGFTGDNASLGSVKDVKNLKDDQWIRLEGHIEKRTGDEKYLFRDATGTLTADIDDDRWKGQNVSPKDKVRLEGEIDKDWNSEEIDVKRITVIN</sequence>